<dbReference type="AlphaFoldDB" id="A0AAJ0IG69"/>
<feature type="compositionally biased region" description="Polar residues" evidence="2">
    <location>
        <begin position="318"/>
        <end position="332"/>
    </location>
</feature>
<feature type="region of interest" description="Disordered" evidence="2">
    <location>
        <begin position="1"/>
        <end position="82"/>
    </location>
</feature>
<keyword evidence="1" id="KW-0863">Zinc-finger</keyword>
<evidence type="ECO:0000256" key="1">
    <source>
        <dbReference type="PROSITE-ProRule" id="PRU00723"/>
    </source>
</evidence>
<keyword evidence="5" id="KW-1185">Reference proteome</keyword>
<dbReference type="Proteomes" id="UP001285908">
    <property type="component" value="Unassembled WGS sequence"/>
</dbReference>
<keyword evidence="1" id="KW-0862">Zinc</keyword>
<name>A0AAJ0IG69_9PEZI</name>
<comment type="caution">
    <text evidence="4">The sequence shown here is derived from an EMBL/GenBank/DDBJ whole genome shotgun (WGS) entry which is preliminary data.</text>
</comment>
<dbReference type="PROSITE" id="PS50103">
    <property type="entry name" value="ZF_C3H1"/>
    <property type="match status" value="1"/>
</dbReference>
<evidence type="ECO:0000259" key="3">
    <source>
        <dbReference type="PROSITE" id="PS50103"/>
    </source>
</evidence>
<feature type="domain" description="C3H1-type" evidence="3">
    <location>
        <begin position="260"/>
        <end position="289"/>
    </location>
</feature>
<sequence length="559" mass="61404">MEPNQNSPVSEIPKPHSPIAIKRRDLNMHWRLQRGLPASPMSMDFAPTPPRNQSATEAAKSEESSPEWEQSRQTAVVTTKSSPRVDTVVSHVPFTQNTRYFLERQRLQQEEEERAQQARRNTRPQYPHQFYAYAYDRGNGRYTRLVPADMLPPLVGVPAYESDISRLFVLELPQALDADERNTNVEPVQTQVARSDAVQLVPASKRMLYSIHMRHTLTSHPNKAGYTTDNHSPAANTSLTHQATATAYLTPPPLHGQGPKRAKIFCDKWVHEGTCAFTQQGCKYKHEMPYDRATQHMLGLFHGLPAWYKRQQAELMRQRQQLVSNDESSTSKGPIDLTALRGAPHRRRSLTTASGSPISRRGSADQGSASGSGGEAMGVGGQAHAATNSMGAKSFGGGGYQREKSSSPRELNNWRPSVGGGSSGPSPIPTGPQILSQGPCRFGPIGQPAQPQPRDPRGNPSIINSYRRIDAPPGFPPHPHSYRLLPTTTTPDSSDNEGKEEGGPLGGGGARVQVQAQVHQQQQQQQAEGGGGGIAAQWMGSAYEDGENFWKWSRDTNQE</sequence>
<feature type="compositionally biased region" description="Low complexity" evidence="2">
    <location>
        <begin position="511"/>
        <end position="527"/>
    </location>
</feature>
<proteinExistence type="predicted"/>
<gene>
    <name evidence="4" type="ORF">B0T23DRAFT_435039</name>
</gene>
<keyword evidence="1" id="KW-0479">Metal-binding</keyword>
<accession>A0AAJ0IG69</accession>
<evidence type="ECO:0000256" key="2">
    <source>
        <dbReference type="SAM" id="MobiDB-lite"/>
    </source>
</evidence>
<evidence type="ECO:0000313" key="4">
    <source>
        <dbReference type="EMBL" id="KAK3499772.1"/>
    </source>
</evidence>
<feature type="compositionally biased region" description="Gly residues" evidence="2">
    <location>
        <begin position="370"/>
        <end position="381"/>
    </location>
</feature>
<evidence type="ECO:0000313" key="5">
    <source>
        <dbReference type="Proteomes" id="UP001285908"/>
    </source>
</evidence>
<feature type="compositionally biased region" description="Polar residues" evidence="2">
    <location>
        <begin position="71"/>
        <end position="82"/>
    </location>
</feature>
<dbReference type="EMBL" id="JAULSX010000001">
    <property type="protein sequence ID" value="KAK3499772.1"/>
    <property type="molecule type" value="Genomic_DNA"/>
</dbReference>
<feature type="region of interest" description="Disordered" evidence="2">
    <location>
        <begin position="318"/>
        <end position="540"/>
    </location>
</feature>
<organism evidence="4 5">
    <name type="scientific">Neurospora hispaniola</name>
    <dbReference type="NCBI Taxonomy" id="588809"/>
    <lineage>
        <taxon>Eukaryota</taxon>
        <taxon>Fungi</taxon>
        <taxon>Dikarya</taxon>
        <taxon>Ascomycota</taxon>
        <taxon>Pezizomycotina</taxon>
        <taxon>Sordariomycetes</taxon>
        <taxon>Sordariomycetidae</taxon>
        <taxon>Sordariales</taxon>
        <taxon>Sordariaceae</taxon>
        <taxon>Neurospora</taxon>
    </lineage>
</organism>
<feature type="zinc finger region" description="C3H1-type" evidence="1">
    <location>
        <begin position="260"/>
        <end position="289"/>
    </location>
</feature>
<dbReference type="GO" id="GO:0008270">
    <property type="term" value="F:zinc ion binding"/>
    <property type="evidence" value="ECO:0007669"/>
    <property type="project" value="UniProtKB-KW"/>
</dbReference>
<dbReference type="GeneID" id="87878143"/>
<reference evidence="4 5" key="1">
    <citation type="journal article" date="2023" name="Mol. Phylogenet. Evol.">
        <title>Genome-scale phylogeny and comparative genomics of the fungal order Sordariales.</title>
        <authorList>
            <person name="Hensen N."/>
            <person name="Bonometti L."/>
            <person name="Westerberg I."/>
            <person name="Brannstrom I.O."/>
            <person name="Guillou S."/>
            <person name="Cros-Aarteil S."/>
            <person name="Calhoun S."/>
            <person name="Haridas S."/>
            <person name="Kuo A."/>
            <person name="Mondo S."/>
            <person name="Pangilinan J."/>
            <person name="Riley R."/>
            <person name="LaButti K."/>
            <person name="Andreopoulos B."/>
            <person name="Lipzen A."/>
            <person name="Chen C."/>
            <person name="Yan M."/>
            <person name="Daum C."/>
            <person name="Ng V."/>
            <person name="Clum A."/>
            <person name="Steindorff A."/>
            <person name="Ohm R.A."/>
            <person name="Martin F."/>
            <person name="Silar P."/>
            <person name="Natvig D.O."/>
            <person name="Lalanne C."/>
            <person name="Gautier V."/>
            <person name="Ament-Velasquez S.L."/>
            <person name="Kruys A."/>
            <person name="Hutchinson M.I."/>
            <person name="Powell A.J."/>
            <person name="Barry K."/>
            <person name="Miller A.N."/>
            <person name="Grigoriev I.V."/>
            <person name="Debuchy R."/>
            <person name="Gladieux P."/>
            <person name="Hiltunen Thoren M."/>
            <person name="Johannesson H."/>
        </authorList>
    </citation>
    <scope>NUCLEOTIDE SEQUENCE [LARGE SCALE GENOMIC DNA]</scope>
    <source>
        <strain evidence="4 5">FGSC 10403</strain>
    </source>
</reference>
<dbReference type="InterPro" id="IPR000571">
    <property type="entry name" value="Znf_CCCH"/>
</dbReference>
<protein>
    <recommendedName>
        <fullName evidence="3">C3H1-type domain-containing protein</fullName>
    </recommendedName>
</protein>
<dbReference type="RefSeq" id="XP_062697405.1">
    <property type="nucleotide sequence ID" value="XM_062840521.1"/>
</dbReference>